<keyword evidence="1" id="KW-0808">Transferase</keyword>
<accession>A0A4Y9ELC4</accession>
<sequence length="274" mass="30633">MSNFARPMLLGGEFFPDHDANKMANEGDVVGARQRFLAKRPNNLRYLLEKRFGWMNDYIKPGMNAIELGSGAGFLGLFVEAPVALSDVEPRPWTSRIVDAMAIGELGEQFDVVVCSHMIHHLASPMAFFDQLAKAVKPGGRVLINEIHTSLSMRFLLWLMKHEGWSYDVDVFDPSAVANDPRDPWSANCAIPQLLWHDRKAFAAAVPQFVIERYELNECLVFPLSGGVIAKTKTINLPDPLLKAVDWVDSVLIKLAPETFAMASRLVLRRVEGQ</sequence>
<reference evidence="1 2" key="1">
    <citation type="submission" date="2019-02" db="EMBL/GenBank/DDBJ databases">
        <title>Polymorphobacter sp. isolated from the lake at the Tibet of China.</title>
        <authorList>
            <person name="Li A."/>
        </authorList>
    </citation>
    <scope>NUCLEOTIDE SEQUENCE [LARGE SCALE GENOMIC DNA]</scope>
    <source>
        <strain evidence="1 2">DJ1R-1</strain>
    </source>
</reference>
<name>A0A4Y9ELC4_9SPHN</name>
<dbReference type="InterPro" id="IPR029063">
    <property type="entry name" value="SAM-dependent_MTases_sf"/>
</dbReference>
<dbReference type="Gene3D" id="3.40.50.150">
    <property type="entry name" value="Vaccinia Virus protein VP39"/>
    <property type="match status" value="1"/>
</dbReference>
<dbReference type="Proteomes" id="UP000297737">
    <property type="component" value="Unassembled WGS sequence"/>
</dbReference>
<keyword evidence="2" id="KW-1185">Reference proteome</keyword>
<dbReference type="CDD" id="cd02440">
    <property type="entry name" value="AdoMet_MTases"/>
    <property type="match status" value="1"/>
</dbReference>
<dbReference type="SUPFAM" id="SSF53335">
    <property type="entry name" value="S-adenosyl-L-methionine-dependent methyltransferases"/>
    <property type="match status" value="1"/>
</dbReference>
<protein>
    <submittedName>
        <fullName evidence="1">Class I SAM-dependent methyltransferase</fullName>
    </submittedName>
</protein>
<dbReference type="RefSeq" id="WP_135246833.1">
    <property type="nucleotide sequence ID" value="NZ_SIHO01000003.1"/>
</dbReference>
<organism evidence="1 2">
    <name type="scientific">Glacieibacterium arshaanense</name>
    <dbReference type="NCBI Taxonomy" id="2511025"/>
    <lineage>
        <taxon>Bacteria</taxon>
        <taxon>Pseudomonadati</taxon>
        <taxon>Pseudomonadota</taxon>
        <taxon>Alphaproteobacteria</taxon>
        <taxon>Sphingomonadales</taxon>
        <taxon>Sphingosinicellaceae</taxon>
        <taxon>Glacieibacterium</taxon>
    </lineage>
</organism>
<comment type="caution">
    <text evidence="1">The sequence shown here is derived from an EMBL/GenBank/DDBJ whole genome shotgun (WGS) entry which is preliminary data.</text>
</comment>
<dbReference type="GO" id="GO:0008168">
    <property type="term" value="F:methyltransferase activity"/>
    <property type="evidence" value="ECO:0007669"/>
    <property type="project" value="UniProtKB-KW"/>
</dbReference>
<gene>
    <name evidence="1" type="ORF">EUV02_13640</name>
</gene>
<dbReference type="AlphaFoldDB" id="A0A4Y9ELC4"/>
<keyword evidence="1" id="KW-0489">Methyltransferase</keyword>
<proteinExistence type="predicted"/>
<dbReference type="GO" id="GO:0032259">
    <property type="term" value="P:methylation"/>
    <property type="evidence" value="ECO:0007669"/>
    <property type="project" value="UniProtKB-KW"/>
</dbReference>
<dbReference type="OrthoDB" id="9784101at2"/>
<dbReference type="Pfam" id="PF13489">
    <property type="entry name" value="Methyltransf_23"/>
    <property type="match status" value="1"/>
</dbReference>
<dbReference type="EMBL" id="SIHO01000003">
    <property type="protein sequence ID" value="TFU01329.1"/>
    <property type="molecule type" value="Genomic_DNA"/>
</dbReference>
<evidence type="ECO:0000313" key="2">
    <source>
        <dbReference type="Proteomes" id="UP000297737"/>
    </source>
</evidence>
<evidence type="ECO:0000313" key="1">
    <source>
        <dbReference type="EMBL" id="TFU01329.1"/>
    </source>
</evidence>